<dbReference type="InParanoid" id="A0A2P5EJG3"/>
<name>A0A2P5EJG3_TREOI</name>
<gene>
    <name evidence="1" type="ORF">TorRG33x02_185270</name>
</gene>
<dbReference type="OrthoDB" id="2186918at2759"/>
<organism evidence="1 2">
    <name type="scientific">Trema orientale</name>
    <name type="common">Charcoal tree</name>
    <name type="synonym">Celtis orientalis</name>
    <dbReference type="NCBI Taxonomy" id="63057"/>
    <lineage>
        <taxon>Eukaryota</taxon>
        <taxon>Viridiplantae</taxon>
        <taxon>Streptophyta</taxon>
        <taxon>Embryophyta</taxon>
        <taxon>Tracheophyta</taxon>
        <taxon>Spermatophyta</taxon>
        <taxon>Magnoliopsida</taxon>
        <taxon>eudicotyledons</taxon>
        <taxon>Gunneridae</taxon>
        <taxon>Pentapetalae</taxon>
        <taxon>rosids</taxon>
        <taxon>fabids</taxon>
        <taxon>Rosales</taxon>
        <taxon>Cannabaceae</taxon>
        <taxon>Trema</taxon>
    </lineage>
</organism>
<dbReference type="EMBL" id="JXTC01000144">
    <property type="protein sequence ID" value="PON85671.1"/>
    <property type="molecule type" value="Genomic_DNA"/>
</dbReference>
<dbReference type="GO" id="GO:0000166">
    <property type="term" value="F:nucleotide binding"/>
    <property type="evidence" value="ECO:0007669"/>
    <property type="project" value="InterPro"/>
</dbReference>
<reference evidence="2" key="1">
    <citation type="submission" date="2016-06" db="EMBL/GenBank/DDBJ databases">
        <title>Parallel loss of symbiosis genes in relatives of nitrogen-fixing non-legume Parasponia.</title>
        <authorList>
            <person name="Van Velzen R."/>
            <person name="Holmer R."/>
            <person name="Bu F."/>
            <person name="Rutten L."/>
            <person name="Van Zeijl A."/>
            <person name="Liu W."/>
            <person name="Santuari L."/>
            <person name="Cao Q."/>
            <person name="Sharma T."/>
            <person name="Shen D."/>
            <person name="Roswanjaya Y."/>
            <person name="Wardhani T."/>
            <person name="Kalhor M.S."/>
            <person name="Jansen J."/>
            <person name="Van den Hoogen J."/>
            <person name="Gungor B."/>
            <person name="Hartog M."/>
            <person name="Hontelez J."/>
            <person name="Verver J."/>
            <person name="Yang W.-C."/>
            <person name="Schijlen E."/>
            <person name="Repin R."/>
            <person name="Schilthuizen M."/>
            <person name="Schranz E."/>
            <person name="Heidstra R."/>
            <person name="Miyata K."/>
            <person name="Fedorova E."/>
            <person name="Kohlen W."/>
            <person name="Bisseling T."/>
            <person name="Smit S."/>
            <person name="Geurts R."/>
        </authorList>
    </citation>
    <scope>NUCLEOTIDE SEQUENCE [LARGE SCALE GENOMIC DNA]</scope>
    <source>
        <strain evidence="2">cv. RG33-2</strain>
    </source>
</reference>
<dbReference type="SUPFAM" id="SSF47819">
    <property type="entry name" value="HRDC-like"/>
    <property type="match status" value="1"/>
</dbReference>
<evidence type="ECO:0000313" key="1">
    <source>
        <dbReference type="EMBL" id="PON85671.1"/>
    </source>
</evidence>
<evidence type="ECO:0000313" key="2">
    <source>
        <dbReference type="Proteomes" id="UP000237000"/>
    </source>
</evidence>
<protein>
    <submittedName>
        <fullName evidence="1">HRDC-like</fullName>
    </submittedName>
</protein>
<dbReference type="AlphaFoldDB" id="A0A2P5EJG3"/>
<keyword evidence="2" id="KW-1185">Reference proteome</keyword>
<proteinExistence type="predicted"/>
<dbReference type="InterPro" id="IPR010997">
    <property type="entry name" value="HRDC-like_sf"/>
</dbReference>
<dbReference type="InterPro" id="IPR038324">
    <property type="entry name" value="Rpb4/RPC9_sf"/>
</dbReference>
<dbReference type="STRING" id="63057.A0A2P5EJG3"/>
<comment type="caution">
    <text evidence="1">The sequence shown here is derived from an EMBL/GenBank/DDBJ whole genome shotgun (WGS) entry which is preliminary data.</text>
</comment>
<accession>A0A2P5EJG3</accession>
<dbReference type="Gene3D" id="1.20.1250.40">
    <property type="match status" value="1"/>
</dbReference>
<dbReference type="Proteomes" id="UP000237000">
    <property type="component" value="Unassembled WGS sequence"/>
</dbReference>
<sequence>MEILKKLPSLVWNATCSALLVKEFLKAKCLMNCEVALILERKVFEKSLQYVKHFSRHKNPDVVRQVQEVLNFAIRSTERVLLGSEYVWRRGRKHRRAQN</sequence>